<keyword evidence="4" id="KW-1185">Reference proteome</keyword>
<proteinExistence type="predicted"/>
<comment type="caution">
    <text evidence="3">The sequence shown here is derived from an EMBL/GenBank/DDBJ whole genome shotgun (WGS) entry which is preliminary data.</text>
</comment>
<dbReference type="EMBL" id="CAJNOJ010000007">
    <property type="protein sequence ID" value="CAF0764539.1"/>
    <property type="molecule type" value="Genomic_DNA"/>
</dbReference>
<evidence type="ECO:0000256" key="1">
    <source>
        <dbReference type="SAM" id="SignalP"/>
    </source>
</evidence>
<name>A0A815Y5I7_ADIRI</name>
<sequence length="443" mass="52173">MSIVTLTALFLLLSLIPFNSGEIDCRTTSWWVLQPFPKSVLQGFLSKSKEHLTFNSSNPLAKYMKTNEHPVYFEFNKQNQCQQSSLPPVIANATEQTFIEFKLQIPYLIRKDKTVMSKPLIYQNSKLNTLATHLVYGLPAEFATMSANFENYKYSISYEHGLVEASFVPLTPTLLPFGSPETVNFSSFIDANVSPWLAFPPLSHTKCASNLYDFPHTGHIRPVKMTLNIIGNILQDIPQGTYGNEGNQPLGAWQIELSIRENLLRRSVENHILTYRHNRREDEILNDKFTLYQRQIRLIDHNIHMAERRFEQHAKYDLGLVVSYKRKPLEASKNHRFYYASTNKNWTTKEYSVEPLQNILEHKNLYEYAFERRSRQYREELKYKDRLQKVRKENFMNTTEAFIRDEQQRHNDWATKDYIRYHLPRVQSVKKTPLPMIRFPIEY</sequence>
<reference evidence="3" key="1">
    <citation type="submission" date="2021-02" db="EMBL/GenBank/DDBJ databases">
        <authorList>
            <person name="Nowell W R."/>
        </authorList>
    </citation>
    <scope>NUCLEOTIDE SEQUENCE</scope>
</reference>
<evidence type="ECO:0000313" key="3">
    <source>
        <dbReference type="EMBL" id="CAF1566076.1"/>
    </source>
</evidence>
<evidence type="ECO:0000313" key="4">
    <source>
        <dbReference type="Proteomes" id="UP000663828"/>
    </source>
</evidence>
<protein>
    <submittedName>
        <fullName evidence="3">Uncharacterized protein</fullName>
    </submittedName>
</protein>
<dbReference type="AlphaFoldDB" id="A0A815Y5I7"/>
<dbReference type="EMBL" id="CAJNOR010005526">
    <property type="protein sequence ID" value="CAF1566076.1"/>
    <property type="molecule type" value="Genomic_DNA"/>
</dbReference>
<keyword evidence="1" id="KW-0732">Signal</keyword>
<feature type="signal peptide" evidence="1">
    <location>
        <begin position="1"/>
        <end position="21"/>
    </location>
</feature>
<organism evidence="3 4">
    <name type="scientific">Adineta ricciae</name>
    <name type="common">Rotifer</name>
    <dbReference type="NCBI Taxonomy" id="249248"/>
    <lineage>
        <taxon>Eukaryota</taxon>
        <taxon>Metazoa</taxon>
        <taxon>Spiralia</taxon>
        <taxon>Gnathifera</taxon>
        <taxon>Rotifera</taxon>
        <taxon>Eurotatoria</taxon>
        <taxon>Bdelloidea</taxon>
        <taxon>Adinetida</taxon>
        <taxon>Adinetidae</taxon>
        <taxon>Adineta</taxon>
    </lineage>
</organism>
<evidence type="ECO:0000313" key="2">
    <source>
        <dbReference type="EMBL" id="CAF0764539.1"/>
    </source>
</evidence>
<gene>
    <name evidence="2" type="ORF">EDS130_LOCUS2984</name>
    <name evidence="3" type="ORF">XAT740_LOCUS44046</name>
</gene>
<accession>A0A815Y5I7</accession>
<dbReference type="Proteomes" id="UP000663852">
    <property type="component" value="Unassembled WGS sequence"/>
</dbReference>
<dbReference type="OrthoDB" id="9976684at2759"/>
<feature type="chain" id="PRO_5035608457" evidence="1">
    <location>
        <begin position="22"/>
        <end position="443"/>
    </location>
</feature>
<dbReference type="Proteomes" id="UP000663828">
    <property type="component" value="Unassembled WGS sequence"/>
</dbReference>